<gene>
    <name evidence="1" type="ORF">R5W23_001780</name>
</gene>
<evidence type="ECO:0000313" key="1">
    <source>
        <dbReference type="EMBL" id="MDY3560545.1"/>
    </source>
</evidence>
<protein>
    <recommendedName>
        <fullName evidence="3">Carboxypeptidase regulatory-like domain-containing protein</fullName>
    </recommendedName>
</protein>
<evidence type="ECO:0000313" key="2">
    <source>
        <dbReference type="Proteomes" id="UP001272242"/>
    </source>
</evidence>
<accession>A0ABU5EZ11</accession>
<comment type="caution">
    <text evidence="1">The sequence shown here is derived from an EMBL/GenBank/DDBJ whole genome shotgun (WGS) entry which is preliminary data.</text>
</comment>
<name>A0ABU5EZ11_9BACT</name>
<dbReference type="RefSeq" id="WP_320687092.1">
    <property type="nucleotide sequence ID" value="NZ_JAXBLV010000179.1"/>
</dbReference>
<reference evidence="2" key="1">
    <citation type="journal article" date="2023" name="Mar. Drugs">
        <title>Gemmata algarum, a Novel Planctomycete Isolated from an Algal Mat, Displays Antimicrobial Activity.</title>
        <authorList>
            <person name="Kumar G."/>
            <person name="Kallscheuer N."/>
            <person name="Kashif M."/>
            <person name="Ahamad S."/>
            <person name="Jagadeeshwari U."/>
            <person name="Pannikurungottu S."/>
            <person name="Haufschild T."/>
            <person name="Kabuu M."/>
            <person name="Sasikala C."/>
            <person name="Jogler C."/>
            <person name="Ramana C."/>
        </authorList>
    </citation>
    <scope>NUCLEOTIDE SEQUENCE [LARGE SCALE GENOMIC DNA]</scope>
    <source>
        <strain evidence="2">JC673</strain>
    </source>
</reference>
<keyword evidence="2" id="KW-1185">Reference proteome</keyword>
<organism evidence="1 2">
    <name type="scientific">Gemmata algarum</name>
    <dbReference type="NCBI Taxonomy" id="2975278"/>
    <lineage>
        <taxon>Bacteria</taxon>
        <taxon>Pseudomonadati</taxon>
        <taxon>Planctomycetota</taxon>
        <taxon>Planctomycetia</taxon>
        <taxon>Gemmatales</taxon>
        <taxon>Gemmataceae</taxon>
        <taxon>Gemmata</taxon>
    </lineage>
</organism>
<dbReference type="EMBL" id="JAXBLV010000179">
    <property type="protein sequence ID" value="MDY3560545.1"/>
    <property type="molecule type" value="Genomic_DNA"/>
</dbReference>
<proteinExistence type="predicted"/>
<evidence type="ECO:0008006" key="3">
    <source>
        <dbReference type="Google" id="ProtNLM"/>
    </source>
</evidence>
<sequence length="136" mass="13913">MTTGFPARGFSGAALVALCLVAGCSDQKPTASVSGTVSYNGKPQTVGSINLISDSGSGGQAILTEAGAFKIEGPLDATEYKVFLQPPVPGQLPPGTKQPPAAKFNLPPKFQQPNSSGVRITLKQGTNDGVVIELKD</sequence>
<dbReference type="Proteomes" id="UP001272242">
    <property type="component" value="Unassembled WGS sequence"/>
</dbReference>